<sequence>MARASNSNSALLEQRWGFLLPWLELLDRRIKYKQVALEEEVWDAERRVLEVTLPAKNSDKYERYTQGEFNYELREVREALALLAAVAHIAQNAWKVVLSKVWGLKLGNKGSEELEQEISPRYVLLFDHLAGVVPGGHEDSRLTDLVFFCGTSQVEDPSPEFQTALSLLAATAGKKLLPRDKPGLDIKIPVQVSFGGNGFLAGRQLPLIANAERIVKEQWEKYEQSSRLQPVPSGRVRCTFELLPMVAEWTDMMGYSSFAPKFHKLVQDNVWFSQLTLSGESAEFLIGDACRARDEFRQLMAAAFDSTRRSPARSTSRYYFDRGEYIRDGSPLQVNRVDLKTYTSMRTEDLGAMMSAVVINQTTKKITMRAEKRTISGEDKWMWLAYGLFSKRARAFSALEVFYLNQIDSLDASEVKALSDVMHSDHPEEVLCGTPPGVVEDRNATLNIFGGNLLMASPFWRRKPKLLTPSSEAFALSVMMERASG</sequence>
<dbReference type="GeneID" id="20638672"/>
<dbReference type="Proteomes" id="UP000002640">
    <property type="component" value="Unassembled WGS sequence"/>
</dbReference>
<name>G5A8E1_PHYSP</name>
<proteinExistence type="predicted"/>
<protein>
    <submittedName>
        <fullName evidence="1">Uncharacterized protein</fullName>
    </submittedName>
</protein>
<dbReference type="KEGG" id="psoj:PHYSODRAFT_255957"/>
<reference evidence="1 2" key="1">
    <citation type="journal article" date="2006" name="Science">
        <title>Phytophthora genome sequences uncover evolutionary origins and mechanisms of pathogenesis.</title>
        <authorList>
            <person name="Tyler B.M."/>
            <person name="Tripathy S."/>
            <person name="Zhang X."/>
            <person name="Dehal P."/>
            <person name="Jiang R.H."/>
            <person name="Aerts A."/>
            <person name="Arredondo F.D."/>
            <person name="Baxter L."/>
            <person name="Bensasson D."/>
            <person name="Beynon J.L."/>
            <person name="Chapman J."/>
            <person name="Damasceno C.M."/>
            <person name="Dorrance A.E."/>
            <person name="Dou D."/>
            <person name="Dickerman A.W."/>
            <person name="Dubchak I.L."/>
            <person name="Garbelotto M."/>
            <person name="Gijzen M."/>
            <person name="Gordon S.G."/>
            <person name="Govers F."/>
            <person name="Grunwald N.J."/>
            <person name="Huang W."/>
            <person name="Ivors K.L."/>
            <person name="Jones R.W."/>
            <person name="Kamoun S."/>
            <person name="Krampis K."/>
            <person name="Lamour K.H."/>
            <person name="Lee M.K."/>
            <person name="McDonald W.H."/>
            <person name="Medina M."/>
            <person name="Meijer H.J."/>
            <person name="Nordberg E.K."/>
            <person name="Maclean D.J."/>
            <person name="Ospina-Giraldo M.D."/>
            <person name="Morris P.F."/>
            <person name="Phuntumart V."/>
            <person name="Putnam N.H."/>
            <person name="Rash S."/>
            <person name="Rose J.K."/>
            <person name="Sakihama Y."/>
            <person name="Salamov A.A."/>
            <person name="Savidor A."/>
            <person name="Scheuring C.F."/>
            <person name="Smith B.M."/>
            <person name="Sobral B.W."/>
            <person name="Terry A."/>
            <person name="Torto-Alalibo T.A."/>
            <person name="Win J."/>
            <person name="Xu Z."/>
            <person name="Zhang H."/>
            <person name="Grigoriev I.V."/>
            <person name="Rokhsar D.S."/>
            <person name="Boore J.L."/>
        </authorList>
    </citation>
    <scope>NUCLEOTIDE SEQUENCE [LARGE SCALE GENOMIC DNA]</scope>
    <source>
        <strain evidence="1 2">P6497</strain>
    </source>
</reference>
<organism evidence="1 2">
    <name type="scientific">Phytophthora sojae (strain P6497)</name>
    <name type="common">Soybean stem and root rot agent</name>
    <name type="synonym">Phytophthora megasperma f. sp. glycines</name>
    <dbReference type="NCBI Taxonomy" id="1094619"/>
    <lineage>
        <taxon>Eukaryota</taxon>
        <taxon>Sar</taxon>
        <taxon>Stramenopiles</taxon>
        <taxon>Oomycota</taxon>
        <taxon>Peronosporomycetes</taxon>
        <taxon>Peronosporales</taxon>
        <taxon>Peronosporaceae</taxon>
        <taxon>Phytophthora</taxon>
    </lineage>
</organism>
<dbReference type="AlphaFoldDB" id="G5A8E1"/>
<dbReference type="EMBL" id="JH159161">
    <property type="protein sequence ID" value="EGZ08167.1"/>
    <property type="molecule type" value="Genomic_DNA"/>
</dbReference>
<evidence type="ECO:0000313" key="2">
    <source>
        <dbReference type="Proteomes" id="UP000002640"/>
    </source>
</evidence>
<evidence type="ECO:0000313" key="1">
    <source>
        <dbReference type="EMBL" id="EGZ08167.1"/>
    </source>
</evidence>
<gene>
    <name evidence="1" type="ORF">PHYSODRAFT_255957</name>
</gene>
<dbReference type="InParanoid" id="G5A8E1"/>
<keyword evidence="2" id="KW-1185">Reference proteome</keyword>
<dbReference type="RefSeq" id="XP_009536339.1">
    <property type="nucleotide sequence ID" value="XM_009538044.1"/>
</dbReference>
<accession>G5A8E1</accession>